<evidence type="ECO:0008006" key="3">
    <source>
        <dbReference type="Google" id="ProtNLM"/>
    </source>
</evidence>
<dbReference type="Pfam" id="PF14125">
    <property type="entry name" value="DUF4292"/>
    <property type="match status" value="1"/>
</dbReference>
<name>Q01NF7_SOLUE</name>
<gene>
    <name evidence="2" type="ordered locus">Acid_7919</name>
</gene>
<dbReference type="AlphaFoldDB" id="Q01NF7"/>
<evidence type="ECO:0000256" key="1">
    <source>
        <dbReference type="SAM" id="MobiDB-lite"/>
    </source>
</evidence>
<dbReference type="InParanoid" id="Q01NF7"/>
<accession>Q01NF7</accession>
<dbReference type="eggNOG" id="COG2834">
    <property type="taxonomic scope" value="Bacteria"/>
</dbReference>
<dbReference type="InterPro" id="IPR025634">
    <property type="entry name" value="DUF4292"/>
</dbReference>
<dbReference type="KEGG" id="sus:Acid_7919"/>
<dbReference type="OrthoDB" id="118204at2"/>
<sequence precursor="true">MRRVWYTVLLVCLAAAGLTSCIARRRLIARKGASNSQQQLLTADRQTLIDTIVREYEAVDNFNAEVDMVPALGSVEKSKITEYKDVRAYVLFRKPADIRLIGLYPVVRNKAFDMVSNGEQFKLFVPSKNLFLVGKNEIEAPSKNKMENLRPQHFLDAMLVKPIDTVHDKVLLMNLTDEDNAFYILPVVHDNGNGQLVLTRSVWFNRYNLTIARQFIFDATGNILTDARYSDWKNYDNVPFPKHIEINRPRDEYAVVIDIVKMDINKGVGTDKFALEQPEGTTRQVVGEAPPADTKPAPPATKGRVKKK</sequence>
<dbReference type="PROSITE" id="PS51257">
    <property type="entry name" value="PROKAR_LIPOPROTEIN"/>
    <property type="match status" value="1"/>
</dbReference>
<dbReference type="EMBL" id="CP000473">
    <property type="protein sequence ID" value="ABJ88813.1"/>
    <property type="molecule type" value="Genomic_DNA"/>
</dbReference>
<feature type="region of interest" description="Disordered" evidence="1">
    <location>
        <begin position="274"/>
        <end position="308"/>
    </location>
</feature>
<evidence type="ECO:0000313" key="2">
    <source>
        <dbReference type="EMBL" id="ABJ88813.1"/>
    </source>
</evidence>
<dbReference type="HOGENOM" id="CLU_933048_0_0_0"/>
<reference evidence="2" key="1">
    <citation type="submission" date="2006-10" db="EMBL/GenBank/DDBJ databases">
        <title>Complete sequence of Solibacter usitatus Ellin6076.</title>
        <authorList>
            <consortium name="US DOE Joint Genome Institute"/>
            <person name="Copeland A."/>
            <person name="Lucas S."/>
            <person name="Lapidus A."/>
            <person name="Barry K."/>
            <person name="Detter J.C."/>
            <person name="Glavina del Rio T."/>
            <person name="Hammon N."/>
            <person name="Israni S."/>
            <person name="Dalin E."/>
            <person name="Tice H."/>
            <person name="Pitluck S."/>
            <person name="Thompson L.S."/>
            <person name="Brettin T."/>
            <person name="Bruce D."/>
            <person name="Han C."/>
            <person name="Tapia R."/>
            <person name="Gilna P."/>
            <person name="Schmutz J."/>
            <person name="Larimer F."/>
            <person name="Land M."/>
            <person name="Hauser L."/>
            <person name="Kyrpides N."/>
            <person name="Mikhailova N."/>
            <person name="Janssen P.H."/>
            <person name="Kuske C.R."/>
            <person name="Richardson P."/>
        </authorList>
    </citation>
    <scope>NUCLEOTIDE SEQUENCE</scope>
    <source>
        <strain evidence="2">Ellin6076</strain>
    </source>
</reference>
<organism evidence="2">
    <name type="scientific">Solibacter usitatus (strain Ellin6076)</name>
    <dbReference type="NCBI Taxonomy" id="234267"/>
    <lineage>
        <taxon>Bacteria</taxon>
        <taxon>Pseudomonadati</taxon>
        <taxon>Acidobacteriota</taxon>
        <taxon>Terriglobia</taxon>
        <taxon>Bryobacterales</taxon>
        <taxon>Solibacteraceae</taxon>
        <taxon>Candidatus Solibacter</taxon>
    </lineage>
</organism>
<dbReference type="STRING" id="234267.Acid_7919"/>
<proteinExistence type="predicted"/>
<protein>
    <recommendedName>
        <fullName evidence="3">DUF4292 domain-containing protein</fullName>
    </recommendedName>
</protein>
<dbReference type="Gene3D" id="2.50.20.10">
    <property type="entry name" value="Lipoprotein localisation LolA/LolB/LppX"/>
    <property type="match status" value="1"/>
</dbReference>